<dbReference type="InterPro" id="IPR042532">
    <property type="entry name" value="EXOC3/Sec6_C"/>
</dbReference>
<gene>
    <name evidence="4" type="ORF">MATL_G00044200</name>
</gene>
<evidence type="ECO:0000313" key="4">
    <source>
        <dbReference type="EMBL" id="KAG7484004.1"/>
    </source>
</evidence>
<evidence type="ECO:0000256" key="2">
    <source>
        <dbReference type="SAM" id="Coils"/>
    </source>
</evidence>
<dbReference type="GO" id="GO:0000145">
    <property type="term" value="C:exocyst"/>
    <property type="evidence" value="ECO:0007669"/>
    <property type="project" value="InterPro"/>
</dbReference>
<proteinExistence type="inferred from homology"/>
<dbReference type="PANTHER" id="PTHR21292">
    <property type="entry name" value="EXOCYST COMPLEX COMPONENT SEC6-RELATED"/>
    <property type="match status" value="1"/>
</dbReference>
<evidence type="ECO:0008006" key="6">
    <source>
        <dbReference type="Google" id="ProtNLM"/>
    </source>
</evidence>
<feature type="compositionally biased region" description="Polar residues" evidence="3">
    <location>
        <begin position="100"/>
        <end position="112"/>
    </location>
</feature>
<dbReference type="InterPro" id="IPR010326">
    <property type="entry name" value="EXOC3/Sec6"/>
</dbReference>
<feature type="compositionally biased region" description="Basic and acidic residues" evidence="3">
    <location>
        <begin position="43"/>
        <end position="54"/>
    </location>
</feature>
<evidence type="ECO:0000256" key="3">
    <source>
        <dbReference type="SAM" id="MobiDB-lite"/>
    </source>
</evidence>
<evidence type="ECO:0000256" key="1">
    <source>
        <dbReference type="ARBA" id="ARBA00009447"/>
    </source>
</evidence>
<dbReference type="OrthoDB" id="9948828at2759"/>
<organism evidence="4 5">
    <name type="scientific">Megalops atlanticus</name>
    <name type="common">Tarpon</name>
    <name type="synonym">Clupea gigantea</name>
    <dbReference type="NCBI Taxonomy" id="7932"/>
    <lineage>
        <taxon>Eukaryota</taxon>
        <taxon>Metazoa</taxon>
        <taxon>Chordata</taxon>
        <taxon>Craniata</taxon>
        <taxon>Vertebrata</taxon>
        <taxon>Euteleostomi</taxon>
        <taxon>Actinopterygii</taxon>
        <taxon>Neopterygii</taxon>
        <taxon>Teleostei</taxon>
        <taxon>Elopiformes</taxon>
        <taxon>Megalopidae</taxon>
        <taxon>Megalops</taxon>
    </lineage>
</organism>
<dbReference type="GO" id="GO:0006887">
    <property type="term" value="P:exocytosis"/>
    <property type="evidence" value="ECO:0007669"/>
    <property type="project" value="InterPro"/>
</dbReference>
<comment type="caution">
    <text evidence="4">The sequence shown here is derived from an EMBL/GenBank/DDBJ whole genome shotgun (WGS) entry which is preliminary data.</text>
</comment>
<keyword evidence="2" id="KW-0175">Coiled coil</keyword>
<feature type="compositionally biased region" description="Low complexity" evidence="3">
    <location>
        <begin position="76"/>
        <end position="89"/>
    </location>
</feature>
<dbReference type="AlphaFoldDB" id="A0A9D3QAA4"/>
<comment type="similarity">
    <text evidence="1">Belongs to the SEC6 family.</text>
</comment>
<dbReference type="Proteomes" id="UP001046870">
    <property type="component" value="Chromosome 3"/>
</dbReference>
<protein>
    <recommendedName>
        <fullName evidence="6">Exocyst complex component 3-like protein 2</fullName>
    </recommendedName>
</protein>
<keyword evidence="5" id="KW-1185">Reference proteome</keyword>
<name>A0A9D3QAA4_MEGAT</name>
<feature type="region of interest" description="Disordered" evidence="3">
    <location>
        <begin position="1"/>
        <end position="126"/>
    </location>
</feature>
<sequence length="849" mass="95609">MPMLEHGPSLQAGRGSGRDLILPKTSLNPFDEGDGNEGWSPLEGEKNEANEARHGVMGKNRPLKGTMERIRGVSPLKTLGKLGKGLRLAGRNKERDPPSQRCSKTLPSTLPSNKEKRKSGRRSSEEIMSLLRLAGRRMEALLTEGLSNGDLSPDGDSESRRCLSFLKMVSRAKLKRESLVESVPQEPEEEQVEEEPEVKHREPLSVLEILQLVTNRDLLLADTHILELERECEEAAMLLAVQGEAPGSPAEESVAPGSKDSARRKAKDLELLYEALQKELWDVVRESLRFPASGPSLGLVVLVVQQEEQVDRDWAGKEGACQGARPRQLKRRWKQAVAEAADGSLPQQVEVQVGQMEQYLERLGTRVMEDLGAARRNVLCIYPEEFAAPSVYAQSYHQAVAQRLHSVTSSPLHISDIYSLLDWIYNVYDRDVLSMVDTTMSVSRSQLGPLLPPDTIERLELDCLSSVSEKVTRELAEVLDEEERRWARSLHIEEYQSSLPRTVIKRLQVDLERSVAIKRELGARVAQCSLSGLADFLYSFQRKVAVFHETQIEFGELCDGYIAKTIAFVNCCPPFRTFVQRCGQYNPAGSEDLTQRANASLDRIVSQGVKILIDRLFEHIGPLFNKLVKRKWLNNTDAYDAIEATIKQHFRKFRRMDCPPYQALVGQVHRRVLIEYLRAIMKGRVICTSLKMRKRMAYRLRSEGKRLKVLFEDLDSGASWMDGAITHLSEMVLLDEISSIQTAVKALVREFPDIRRKHISAVLNIRGMMRQAERQEVLNTVRDLEGSDGLSRASRESALFSEVPVTSEMHCLNMGLARIALGASSCLSSVRPHRRRSSRREVPVKAAKQ</sequence>
<evidence type="ECO:0000313" key="5">
    <source>
        <dbReference type="Proteomes" id="UP001046870"/>
    </source>
</evidence>
<feature type="coiled-coil region" evidence="2">
    <location>
        <begin position="259"/>
        <end position="286"/>
    </location>
</feature>
<dbReference type="PANTHER" id="PTHR21292:SF18">
    <property type="entry name" value="TUMOR NECROSIS FACTOR ALPHA-INDUCED PROTEIN 2"/>
    <property type="match status" value="1"/>
</dbReference>
<dbReference type="GO" id="GO:0051601">
    <property type="term" value="P:exocyst localization"/>
    <property type="evidence" value="ECO:0007669"/>
    <property type="project" value="TreeGrafter"/>
</dbReference>
<reference evidence="4" key="1">
    <citation type="submission" date="2021-01" db="EMBL/GenBank/DDBJ databases">
        <authorList>
            <person name="Zahm M."/>
            <person name="Roques C."/>
            <person name="Cabau C."/>
            <person name="Klopp C."/>
            <person name="Donnadieu C."/>
            <person name="Jouanno E."/>
            <person name="Lampietro C."/>
            <person name="Louis A."/>
            <person name="Herpin A."/>
            <person name="Echchiki A."/>
            <person name="Berthelot C."/>
            <person name="Parey E."/>
            <person name="Roest-Crollius H."/>
            <person name="Braasch I."/>
            <person name="Postlethwait J."/>
            <person name="Bobe J."/>
            <person name="Montfort J."/>
            <person name="Bouchez O."/>
            <person name="Begum T."/>
            <person name="Mejri S."/>
            <person name="Adams A."/>
            <person name="Chen W.-J."/>
            <person name="Guiguen Y."/>
        </authorList>
    </citation>
    <scope>NUCLEOTIDE SEQUENCE</scope>
    <source>
        <strain evidence="4">YG-15Mar2019-1</strain>
        <tissue evidence="4">Brain</tissue>
    </source>
</reference>
<dbReference type="GO" id="GO:0000149">
    <property type="term" value="F:SNARE binding"/>
    <property type="evidence" value="ECO:0007669"/>
    <property type="project" value="TreeGrafter"/>
</dbReference>
<accession>A0A9D3QAA4</accession>
<dbReference type="Gene3D" id="1.10.357.70">
    <property type="entry name" value="Exocyst complex component Sec6, C-terminal domain"/>
    <property type="match status" value="1"/>
</dbReference>
<dbReference type="EMBL" id="JAFDVH010000003">
    <property type="protein sequence ID" value="KAG7484004.1"/>
    <property type="molecule type" value="Genomic_DNA"/>
</dbReference>
<dbReference type="Pfam" id="PF06046">
    <property type="entry name" value="Sec6"/>
    <property type="match status" value="1"/>
</dbReference>